<evidence type="ECO:0000313" key="1">
    <source>
        <dbReference type="EMBL" id="GFQ85437.1"/>
    </source>
</evidence>
<keyword evidence="2" id="KW-1185">Reference proteome</keyword>
<dbReference type="Proteomes" id="UP000887116">
    <property type="component" value="Unassembled WGS sequence"/>
</dbReference>
<protein>
    <submittedName>
        <fullName evidence="1">Uncharacterized protein</fullName>
    </submittedName>
</protein>
<organism evidence="1 2">
    <name type="scientific">Trichonephila clavata</name>
    <name type="common">Joro spider</name>
    <name type="synonym">Nephila clavata</name>
    <dbReference type="NCBI Taxonomy" id="2740835"/>
    <lineage>
        <taxon>Eukaryota</taxon>
        <taxon>Metazoa</taxon>
        <taxon>Ecdysozoa</taxon>
        <taxon>Arthropoda</taxon>
        <taxon>Chelicerata</taxon>
        <taxon>Arachnida</taxon>
        <taxon>Araneae</taxon>
        <taxon>Araneomorphae</taxon>
        <taxon>Entelegynae</taxon>
        <taxon>Araneoidea</taxon>
        <taxon>Nephilidae</taxon>
        <taxon>Trichonephila</taxon>
    </lineage>
</organism>
<comment type="caution">
    <text evidence="1">The sequence shown here is derived from an EMBL/GenBank/DDBJ whole genome shotgun (WGS) entry which is preliminary data.</text>
</comment>
<name>A0A8X6FPN8_TRICU</name>
<dbReference type="EMBL" id="BMAO01032884">
    <property type="protein sequence ID" value="GFQ85437.1"/>
    <property type="molecule type" value="Genomic_DNA"/>
</dbReference>
<evidence type="ECO:0000313" key="2">
    <source>
        <dbReference type="Proteomes" id="UP000887116"/>
    </source>
</evidence>
<accession>A0A8X6FPN8</accession>
<reference evidence="1" key="1">
    <citation type="submission" date="2020-07" db="EMBL/GenBank/DDBJ databases">
        <title>Multicomponent nature underlies the extraordinary mechanical properties of spider dragline silk.</title>
        <authorList>
            <person name="Kono N."/>
            <person name="Nakamura H."/>
            <person name="Mori M."/>
            <person name="Yoshida Y."/>
            <person name="Ohtoshi R."/>
            <person name="Malay A.D."/>
            <person name="Moran D.A.P."/>
            <person name="Tomita M."/>
            <person name="Numata K."/>
            <person name="Arakawa K."/>
        </authorList>
    </citation>
    <scope>NUCLEOTIDE SEQUENCE</scope>
</reference>
<gene>
    <name evidence="1" type="ORF">TNCT_98291</name>
</gene>
<proteinExistence type="predicted"/>
<dbReference type="AlphaFoldDB" id="A0A8X6FPN8"/>
<sequence length="84" mass="9651">MILPYQFYCADYLGKFNWFHVNNPMVEPLSVDSSRWVAMGKSLSHTTCSNYAMPRFHQANGSKICDLWSLDILHGTLETNKKGH</sequence>